<dbReference type="RefSeq" id="WP_132805213.1">
    <property type="nucleotide sequence ID" value="NZ_SMAK01000002.1"/>
</dbReference>
<sequence length="222" mass="24109">MSDFELARRNMVESQVRTNNVTDRRLIAAMLEIPRERFVAPTIRELAYIDEDVPFAESGPGRHRWLMEPMPFARLVQLAGVRPEDLVLDVGCGTGYSTAVLARLGESAVGLECEAELAARADQLLIELGIGNAAVLTGELSAGCPRQAPFDVIVLEGAVEVVPEALLRQLRDGGRLVAPVMHGPIGKATLFTKSGGEISSRVDFDINVQPLPGFRKAVEFVF</sequence>
<dbReference type="InterPro" id="IPR029063">
    <property type="entry name" value="SAM-dependent_MTases_sf"/>
</dbReference>
<dbReference type="OrthoDB" id="9798496at2"/>
<organism evidence="4 5">
    <name type="scientific">Tepidamorphus gemmatus</name>
    <dbReference type="NCBI Taxonomy" id="747076"/>
    <lineage>
        <taxon>Bacteria</taxon>
        <taxon>Pseudomonadati</taxon>
        <taxon>Pseudomonadota</taxon>
        <taxon>Alphaproteobacteria</taxon>
        <taxon>Hyphomicrobiales</taxon>
        <taxon>Tepidamorphaceae</taxon>
        <taxon>Tepidamorphus</taxon>
    </lineage>
</organism>
<comment type="caution">
    <text evidence="4">The sequence shown here is derived from an EMBL/GenBank/DDBJ whole genome shotgun (WGS) entry which is preliminary data.</text>
</comment>
<dbReference type="AlphaFoldDB" id="A0A4R3MFR8"/>
<dbReference type="CDD" id="cd02440">
    <property type="entry name" value="AdoMet_MTases"/>
    <property type="match status" value="1"/>
</dbReference>
<evidence type="ECO:0000256" key="2">
    <source>
        <dbReference type="ARBA" id="ARBA00013346"/>
    </source>
</evidence>
<dbReference type="PANTHER" id="PTHR11579:SF18">
    <property type="entry name" value="PROTEIN-L-ISOASPARTATE O-METHYLTRANSFERASE"/>
    <property type="match status" value="1"/>
</dbReference>
<evidence type="ECO:0000256" key="1">
    <source>
        <dbReference type="ARBA" id="ARBA00005369"/>
    </source>
</evidence>
<gene>
    <name evidence="4" type="ORF">EDC22_102104</name>
</gene>
<keyword evidence="4" id="KW-0489">Methyltransferase</keyword>
<dbReference type="InterPro" id="IPR000682">
    <property type="entry name" value="PCMT"/>
</dbReference>
<comment type="similarity">
    <text evidence="1">Belongs to the methyltransferase superfamily. L-isoaspartyl/D-aspartyl protein methyltransferase family.</text>
</comment>
<keyword evidence="4" id="KW-0808">Transferase</keyword>
<dbReference type="GO" id="GO:0005737">
    <property type="term" value="C:cytoplasm"/>
    <property type="evidence" value="ECO:0007669"/>
    <property type="project" value="TreeGrafter"/>
</dbReference>
<dbReference type="SUPFAM" id="SSF53335">
    <property type="entry name" value="S-adenosyl-L-methionine-dependent methyltransferases"/>
    <property type="match status" value="1"/>
</dbReference>
<evidence type="ECO:0000313" key="5">
    <source>
        <dbReference type="Proteomes" id="UP000295678"/>
    </source>
</evidence>
<name>A0A4R3MFR8_9HYPH</name>
<dbReference type="GO" id="GO:0004719">
    <property type="term" value="F:protein-L-isoaspartate (D-aspartate) O-methyltransferase activity"/>
    <property type="evidence" value="ECO:0007669"/>
    <property type="project" value="InterPro"/>
</dbReference>
<accession>A0A4R3MFR8</accession>
<proteinExistence type="inferred from homology"/>
<dbReference type="EMBL" id="SMAK01000002">
    <property type="protein sequence ID" value="TCT12421.1"/>
    <property type="molecule type" value="Genomic_DNA"/>
</dbReference>
<protein>
    <recommendedName>
        <fullName evidence="2">Protein-L-isoaspartate O-methyltransferase</fullName>
    </recommendedName>
    <alternativeName>
        <fullName evidence="3">Protein L-isoaspartyl methyltransferase</fullName>
    </alternativeName>
</protein>
<dbReference type="Gene3D" id="3.40.50.150">
    <property type="entry name" value="Vaccinia Virus protein VP39"/>
    <property type="match status" value="1"/>
</dbReference>
<dbReference type="Proteomes" id="UP000295678">
    <property type="component" value="Unassembled WGS sequence"/>
</dbReference>
<evidence type="ECO:0000313" key="4">
    <source>
        <dbReference type="EMBL" id="TCT12421.1"/>
    </source>
</evidence>
<dbReference type="Pfam" id="PF01135">
    <property type="entry name" value="PCMT"/>
    <property type="match status" value="1"/>
</dbReference>
<evidence type="ECO:0000256" key="3">
    <source>
        <dbReference type="ARBA" id="ARBA00030757"/>
    </source>
</evidence>
<reference evidence="4 5" key="1">
    <citation type="submission" date="2019-03" db="EMBL/GenBank/DDBJ databases">
        <title>Genomic Encyclopedia of Type Strains, Phase IV (KMG-IV): sequencing the most valuable type-strain genomes for metagenomic binning, comparative biology and taxonomic classification.</title>
        <authorList>
            <person name="Goeker M."/>
        </authorList>
    </citation>
    <scope>NUCLEOTIDE SEQUENCE [LARGE SCALE GENOMIC DNA]</scope>
    <source>
        <strain evidence="4 5">DSM 19345</strain>
    </source>
</reference>
<keyword evidence="5" id="KW-1185">Reference proteome</keyword>
<dbReference type="GO" id="GO:0032259">
    <property type="term" value="P:methylation"/>
    <property type="evidence" value="ECO:0007669"/>
    <property type="project" value="UniProtKB-KW"/>
</dbReference>
<dbReference type="PANTHER" id="PTHR11579">
    <property type="entry name" value="PROTEIN-L-ISOASPARTATE O-METHYLTRANSFERASE"/>
    <property type="match status" value="1"/>
</dbReference>